<reference evidence="1" key="1">
    <citation type="submission" date="2021-02" db="EMBL/GenBank/DDBJ databases">
        <title>PHA producing bacteria isolated from coastal sediment in Guangdong, Shenzhen.</title>
        <authorList>
            <person name="Zheng W."/>
            <person name="Yu S."/>
            <person name="Huang Y."/>
        </authorList>
    </citation>
    <scope>NUCLEOTIDE SEQUENCE</scope>
    <source>
        <strain evidence="1">TN14-10</strain>
    </source>
</reference>
<evidence type="ECO:0000313" key="1">
    <source>
        <dbReference type="EMBL" id="MBN7796294.1"/>
    </source>
</evidence>
<comment type="caution">
    <text evidence="1">The sequence shown here is derived from an EMBL/GenBank/DDBJ whole genome shotgun (WGS) entry which is preliminary data.</text>
</comment>
<keyword evidence="2" id="KW-1185">Reference proteome</keyword>
<sequence length="198" mass="22765">MDAEQATEKFREDSFVHVLIGDVIRSSDILSKEDSDYQRRLTVRAIFAAIEGLFTVAKSGMTSLPLNPAEASVLKEESYEVGERGNIRIRTKYIPLERNLKAIVRIVRRVRPAYELDFNHPGWSSLVRALEVRHRLMHPKRLEDLSVSDSEMVDAQRGFNWFLAFTIEVMEETNSTLQEIYSKVLPRPRKKANGEDVT</sequence>
<dbReference type="AlphaFoldDB" id="A0A939DDW1"/>
<dbReference type="Proteomes" id="UP000664303">
    <property type="component" value="Unassembled WGS sequence"/>
</dbReference>
<evidence type="ECO:0000313" key="2">
    <source>
        <dbReference type="Proteomes" id="UP000664303"/>
    </source>
</evidence>
<proteinExistence type="predicted"/>
<name>A0A939DDW1_9GAMM</name>
<organism evidence="1 2">
    <name type="scientific">Parahaliea mediterranea</name>
    <dbReference type="NCBI Taxonomy" id="651086"/>
    <lineage>
        <taxon>Bacteria</taxon>
        <taxon>Pseudomonadati</taxon>
        <taxon>Pseudomonadota</taxon>
        <taxon>Gammaproteobacteria</taxon>
        <taxon>Cellvibrionales</taxon>
        <taxon>Halieaceae</taxon>
        <taxon>Parahaliea</taxon>
    </lineage>
</organism>
<dbReference type="RefSeq" id="WP_206559732.1">
    <property type="nucleotide sequence ID" value="NZ_JAFKCZ010000004.1"/>
</dbReference>
<protein>
    <submittedName>
        <fullName evidence="1">Uncharacterized protein</fullName>
    </submittedName>
</protein>
<accession>A0A939DDW1</accession>
<dbReference type="EMBL" id="JAFKCZ010000004">
    <property type="protein sequence ID" value="MBN7796294.1"/>
    <property type="molecule type" value="Genomic_DNA"/>
</dbReference>
<gene>
    <name evidence="1" type="ORF">JYP50_06820</name>
</gene>